<reference evidence="1" key="1">
    <citation type="submission" date="2021-03" db="EMBL/GenBank/DDBJ databases">
        <authorList>
            <consortium name="Genoscope - CEA"/>
            <person name="William W."/>
        </authorList>
    </citation>
    <scope>NUCLEOTIDE SEQUENCE</scope>
    <source>
        <strain evidence="1">Doubled-haploid Pahang</strain>
    </source>
</reference>
<organism evidence="2 3">
    <name type="scientific">Musa acuminata subsp. malaccensis</name>
    <name type="common">Wild banana</name>
    <name type="synonym">Musa malaccensis</name>
    <dbReference type="NCBI Taxonomy" id="214687"/>
    <lineage>
        <taxon>Eukaryota</taxon>
        <taxon>Viridiplantae</taxon>
        <taxon>Streptophyta</taxon>
        <taxon>Embryophyta</taxon>
        <taxon>Tracheophyta</taxon>
        <taxon>Spermatophyta</taxon>
        <taxon>Magnoliopsida</taxon>
        <taxon>Liliopsida</taxon>
        <taxon>Zingiberales</taxon>
        <taxon>Musaceae</taxon>
        <taxon>Musa</taxon>
    </lineage>
</organism>
<sequence length="78" mass="8702">MRTKKKRLEQEWSICGAIISSMLVGTGEPLNFSESRGVVVMRGEVSSGTNDKLINEFDLVNNQRREKVKATTLLSGLF</sequence>
<evidence type="ECO:0000313" key="2">
    <source>
        <dbReference type="EnsemblPlants" id="Ma01_p01090.1"/>
    </source>
</evidence>
<dbReference type="InParanoid" id="A0A804HNZ3"/>
<dbReference type="Proteomes" id="UP000012960">
    <property type="component" value="Unplaced"/>
</dbReference>
<keyword evidence="3" id="KW-1185">Reference proteome</keyword>
<protein>
    <submittedName>
        <fullName evidence="1">(wild Malaysian banana) hypothetical protein</fullName>
    </submittedName>
</protein>
<dbReference type="EMBL" id="HG996466">
    <property type="protein sequence ID" value="CAG1858207.1"/>
    <property type="molecule type" value="Genomic_DNA"/>
</dbReference>
<dbReference type="EnsemblPlants" id="Ma01_t01090.1">
    <property type="protein sequence ID" value="Ma01_p01090.1"/>
    <property type="gene ID" value="Ma01_g01090"/>
</dbReference>
<name>A0A804HNZ3_MUSAM</name>
<accession>A0A804HNZ3</accession>
<reference evidence="2" key="2">
    <citation type="submission" date="2021-05" db="UniProtKB">
        <authorList>
            <consortium name="EnsemblPlants"/>
        </authorList>
    </citation>
    <scope>IDENTIFICATION</scope>
    <source>
        <strain evidence="2">subsp. malaccensis</strain>
    </source>
</reference>
<proteinExistence type="predicted"/>
<dbReference type="AlphaFoldDB" id="A0A804HNZ3"/>
<dbReference type="Gramene" id="Ma01_t01090.1">
    <property type="protein sequence ID" value="Ma01_p01090.1"/>
    <property type="gene ID" value="Ma01_g01090"/>
</dbReference>
<evidence type="ECO:0000313" key="1">
    <source>
        <dbReference type="EMBL" id="CAG1858207.1"/>
    </source>
</evidence>
<gene>
    <name evidence="1" type="ORF">GSMUA_285020.1</name>
</gene>
<evidence type="ECO:0000313" key="3">
    <source>
        <dbReference type="Proteomes" id="UP000012960"/>
    </source>
</evidence>